<dbReference type="HOGENOM" id="CLU_058585_1_0_0"/>
<gene>
    <name evidence="4" type="primary">trbG</name>
    <name evidence="4" type="ordered locus">PSMK_p00620</name>
</gene>
<evidence type="ECO:0000256" key="2">
    <source>
        <dbReference type="ARBA" id="ARBA00022729"/>
    </source>
</evidence>
<evidence type="ECO:0000313" key="4">
    <source>
        <dbReference type="EMBL" id="BAM05424.1"/>
    </source>
</evidence>
<name>I0IJI6_PHYMF</name>
<geneLocation type="plasmid" evidence="4 5">
    <name>pPSMK1</name>
</geneLocation>
<dbReference type="eggNOG" id="COG3504">
    <property type="taxonomic scope" value="Bacteria"/>
</dbReference>
<feature type="chain" id="PRO_5003629357" evidence="3">
    <location>
        <begin position="19"/>
        <end position="342"/>
    </location>
</feature>
<organism evidence="4 5">
    <name type="scientific">Phycisphaera mikurensis (strain NBRC 102666 / KCTC 22515 / FYK2301M01)</name>
    <dbReference type="NCBI Taxonomy" id="1142394"/>
    <lineage>
        <taxon>Bacteria</taxon>
        <taxon>Pseudomonadati</taxon>
        <taxon>Planctomycetota</taxon>
        <taxon>Phycisphaerae</taxon>
        <taxon>Phycisphaerales</taxon>
        <taxon>Phycisphaeraceae</taxon>
        <taxon>Phycisphaera</taxon>
    </lineage>
</organism>
<dbReference type="PROSITE" id="PS51257">
    <property type="entry name" value="PROKAR_LIPOPROTEIN"/>
    <property type="match status" value="1"/>
</dbReference>
<dbReference type="Pfam" id="PF03524">
    <property type="entry name" value="CagX"/>
    <property type="match status" value="1"/>
</dbReference>
<keyword evidence="4" id="KW-0614">Plasmid</keyword>
<reference evidence="4 5" key="1">
    <citation type="submission" date="2012-02" db="EMBL/GenBank/DDBJ databases">
        <title>Complete genome sequence of Phycisphaera mikurensis NBRC 102666.</title>
        <authorList>
            <person name="Ankai A."/>
            <person name="Hosoyama A."/>
            <person name="Terui Y."/>
            <person name="Sekine M."/>
            <person name="Fukai R."/>
            <person name="Kato Y."/>
            <person name="Nakamura S."/>
            <person name="Yamada-Narita S."/>
            <person name="Kawakoshi A."/>
            <person name="Fukunaga Y."/>
            <person name="Yamazaki S."/>
            <person name="Fujita N."/>
        </authorList>
    </citation>
    <scope>NUCLEOTIDE SEQUENCE [LARGE SCALE GENOMIC DNA]</scope>
    <source>
        <strain evidence="5">NBRC 102666 / KCTC 22515 / FYK2301M01</strain>
        <plasmid evidence="4 5">pPSMK1</plasmid>
    </source>
</reference>
<dbReference type="KEGG" id="phm:PSMK_p00620"/>
<dbReference type="CDD" id="cd06911">
    <property type="entry name" value="VirB9_CagX_TrbG"/>
    <property type="match status" value="1"/>
</dbReference>
<dbReference type="AlphaFoldDB" id="I0IJI6"/>
<evidence type="ECO:0000313" key="5">
    <source>
        <dbReference type="Proteomes" id="UP000007881"/>
    </source>
</evidence>
<dbReference type="OrthoDB" id="9815808at2"/>
<evidence type="ECO:0000256" key="1">
    <source>
        <dbReference type="ARBA" id="ARBA00006135"/>
    </source>
</evidence>
<dbReference type="EMBL" id="AP012339">
    <property type="protein sequence ID" value="BAM05424.1"/>
    <property type="molecule type" value="Genomic_DNA"/>
</dbReference>
<protein>
    <submittedName>
        <fullName evidence="4">Conjugal transfer protein TrbG</fullName>
    </submittedName>
</protein>
<proteinExistence type="inferred from homology"/>
<dbReference type="InterPro" id="IPR010258">
    <property type="entry name" value="Conjugal_tfr_TrbG/VirB9/CagX"/>
</dbReference>
<accession>I0IJI6</accession>
<dbReference type="Proteomes" id="UP000007881">
    <property type="component" value="Plasmid pPSMK1"/>
</dbReference>
<sequence>MKLIFLLLLPAGVAAAFLAGCTSSPPPYRGPDLQLVQTQPHVEPLAPARGPTTLEEHEAAFGPAPTRVDLAPYLQEASASPDAALVAAGDGRSLRSGVHHFWRPGTVYQVRTRPGFLTSLLLEPGERVISRAAGDTERWMVEETRVGEGSAAQVTLLVKPVSAPLATNLVVTTDRRLYQLELLADADDANAFQSLVAWTYPGGAVVPGLPAASDAGGAVQEAGAGAAAGGGNPIVANVGALDFDFAVRPRKPRRAPRWTPLRVFHDGHKTFIQFPPHVLQTEAPPLFVRRPGSREDELVNYRVVNGLYVVDTVFDTAVLKVGKDAADEVVIAYEGGFFGEAP</sequence>
<feature type="signal peptide" evidence="3">
    <location>
        <begin position="1"/>
        <end position="18"/>
    </location>
</feature>
<dbReference type="Gene3D" id="2.60.40.2500">
    <property type="match status" value="1"/>
</dbReference>
<dbReference type="InterPro" id="IPR038161">
    <property type="entry name" value="VirB9/CagX/TrbG_C_sf"/>
</dbReference>
<comment type="similarity">
    <text evidence="1">Belongs to the TrbG/VirB9 family.</text>
</comment>
<keyword evidence="5" id="KW-1185">Reference proteome</keyword>
<evidence type="ECO:0000256" key="3">
    <source>
        <dbReference type="SAM" id="SignalP"/>
    </source>
</evidence>
<keyword evidence="2 3" id="KW-0732">Signal</keyword>
<dbReference type="InterPro" id="IPR033645">
    <property type="entry name" value="VirB9/CagX/TrbG_C"/>
</dbReference>
<dbReference type="RefSeq" id="WP_014438627.1">
    <property type="nucleotide sequence ID" value="NC_017081.1"/>
</dbReference>